<dbReference type="InterPro" id="IPR014729">
    <property type="entry name" value="Rossmann-like_a/b/a_fold"/>
</dbReference>
<protein>
    <recommendedName>
        <fullName evidence="1 9">Tyrosine--tRNA ligase</fullName>
        <ecNumber evidence="1 9">6.1.1.1</ecNumber>
    </recommendedName>
    <alternativeName>
        <fullName evidence="7 9">Tyrosyl-tRNA synthetase</fullName>
    </alternativeName>
</protein>
<dbReference type="GeneID" id="70237694"/>
<dbReference type="NCBIfam" id="TIGR00234">
    <property type="entry name" value="tyrS"/>
    <property type="match status" value="1"/>
</dbReference>
<dbReference type="EMBL" id="JAEUBE010000378">
    <property type="protein sequence ID" value="KAH3662478.1"/>
    <property type="molecule type" value="Genomic_DNA"/>
</dbReference>
<name>A0A9P8T166_9ASCO</name>
<dbReference type="Pfam" id="PF00579">
    <property type="entry name" value="tRNA-synt_1b"/>
    <property type="match status" value="1"/>
</dbReference>
<keyword evidence="2 9" id="KW-0436">Ligase</keyword>
<reference evidence="10" key="2">
    <citation type="submission" date="2021-01" db="EMBL/GenBank/DDBJ databases">
        <authorList>
            <person name="Schikora-Tamarit M.A."/>
        </authorList>
    </citation>
    <scope>NUCLEOTIDE SEQUENCE</scope>
    <source>
        <strain evidence="10">CBS6075</strain>
    </source>
</reference>
<comment type="similarity">
    <text evidence="9">Belongs to the class-I aminoacyl-tRNA synthetase family.</text>
</comment>
<evidence type="ECO:0000256" key="1">
    <source>
        <dbReference type="ARBA" id="ARBA00013160"/>
    </source>
</evidence>
<dbReference type="Proteomes" id="UP000769157">
    <property type="component" value="Unassembled WGS sequence"/>
</dbReference>
<dbReference type="InterPro" id="IPR024088">
    <property type="entry name" value="Tyr-tRNA-ligase_bac-type"/>
</dbReference>
<keyword evidence="4 9" id="KW-0067">ATP-binding</keyword>
<dbReference type="PRINTS" id="PR01040">
    <property type="entry name" value="TRNASYNTHTYR"/>
</dbReference>
<keyword evidence="5 9" id="KW-0648">Protein biosynthesis</keyword>
<evidence type="ECO:0000256" key="3">
    <source>
        <dbReference type="ARBA" id="ARBA00022741"/>
    </source>
</evidence>
<dbReference type="RefSeq" id="XP_046059567.1">
    <property type="nucleotide sequence ID" value="XM_046206943.1"/>
</dbReference>
<dbReference type="Gene3D" id="1.10.240.10">
    <property type="entry name" value="Tyrosyl-Transfer RNA Synthetase"/>
    <property type="match status" value="1"/>
</dbReference>
<keyword evidence="3 9" id="KW-0547">Nucleotide-binding</keyword>
<dbReference type="PANTHER" id="PTHR11766:SF0">
    <property type="entry name" value="TYROSINE--TRNA LIGASE, MITOCHONDRIAL"/>
    <property type="match status" value="1"/>
</dbReference>
<dbReference type="SUPFAM" id="SSF52374">
    <property type="entry name" value="Nucleotidylyl transferase"/>
    <property type="match status" value="1"/>
</dbReference>
<dbReference type="Gene3D" id="3.10.290.10">
    <property type="entry name" value="RNA-binding S4 domain"/>
    <property type="match status" value="1"/>
</dbReference>
<keyword evidence="6 9" id="KW-0030">Aminoacyl-tRNA synthetase</keyword>
<dbReference type="GO" id="GO:0005829">
    <property type="term" value="C:cytosol"/>
    <property type="evidence" value="ECO:0007669"/>
    <property type="project" value="TreeGrafter"/>
</dbReference>
<keyword evidence="11" id="KW-1185">Reference proteome</keyword>
<evidence type="ECO:0000256" key="4">
    <source>
        <dbReference type="ARBA" id="ARBA00022840"/>
    </source>
</evidence>
<dbReference type="CDD" id="cd00805">
    <property type="entry name" value="TyrRS_core"/>
    <property type="match status" value="1"/>
</dbReference>
<dbReference type="InterPro" id="IPR036986">
    <property type="entry name" value="S4_RNA-bd_sf"/>
</dbReference>
<evidence type="ECO:0000256" key="8">
    <source>
        <dbReference type="ARBA" id="ARBA00048248"/>
    </source>
</evidence>
<proteinExistence type="inferred from homology"/>
<dbReference type="GO" id="GO:0005524">
    <property type="term" value="F:ATP binding"/>
    <property type="evidence" value="ECO:0007669"/>
    <property type="project" value="UniProtKB-KW"/>
</dbReference>
<dbReference type="OrthoDB" id="337870at2759"/>
<dbReference type="InterPro" id="IPR002307">
    <property type="entry name" value="Tyr-tRNA-ligase"/>
</dbReference>
<organism evidence="10 11">
    <name type="scientific">Ogataea philodendri</name>
    <dbReference type="NCBI Taxonomy" id="1378263"/>
    <lineage>
        <taxon>Eukaryota</taxon>
        <taxon>Fungi</taxon>
        <taxon>Dikarya</taxon>
        <taxon>Ascomycota</taxon>
        <taxon>Saccharomycotina</taxon>
        <taxon>Pichiomycetes</taxon>
        <taxon>Pichiales</taxon>
        <taxon>Pichiaceae</taxon>
        <taxon>Ogataea</taxon>
    </lineage>
</organism>
<comment type="caution">
    <text evidence="10">The sequence shown here is derived from an EMBL/GenBank/DDBJ whole genome shotgun (WGS) entry which is preliminary data.</text>
</comment>
<dbReference type="InterPro" id="IPR002305">
    <property type="entry name" value="aa-tRNA-synth_Ic"/>
</dbReference>
<reference evidence="10" key="1">
    <citation type="journal article" date="2021" name="Open Biol.">
        <title>Shared evolutionary footprints suggest mitochondrial oxidative damage underlies multiple complex I losses in fungi.</title>
        <authorList>
            <person name="Schikora-Tamarit M.A."/>
            <person name="Marcet-Houben M."/>
            <person name="Nosek J."/>
            <person name="Gabaldon T."/>
        </authorList>
    </citation>
    <scope>NUCLEOTIDE SEQUENCE</scope>
    <source>
        <strain evidence="10">CBS6075</strain>
    </source>
</reference>
<comment type="catalytic activity">
    <reaction evidence="8 9">
        <text>tRNA(Tyr) + L-tyrosine + ATP = L-tyrosyl-tRNA(Tyr) + AMP + diphosphate + H(+)</text>
        <dbReference type="Rhea" id="RHEA:10220"/>
        <dbReference type="Rhea" id="RHEA-COMP:9706"/>
        <dbReference type="Rhea" id="RHEA-COMP:9707"/>
        <dbReference type="ChEBI" id="CHEBI:15378"/>
        <dbReference type="ChEBI" id="CHEBI:30616"/>
        <dbReference type="ChEBI" id="CHEBI:33019"/>
        <dbReference type="ChEBI" id="CHEBI:58315"/>
        <dbReference type="ChEBI" id="CHEBI:78442"/>
        <dbReference type="ChEBI" id="CHEBI:78536"/>
        <dbReference type="ChEBI" id="CHEBI:456215"/>
        <dbReference type="EC" id="6.1.1.1"/>
    </reaction>
</comment>
<evidence type="ECO:0000313" key="11">
    <source>
        <dbReference type="Proteomes" id="UP000769157"/>
    </source>
</evidence>
<dbReference type="EC" id="6.1.1.1" evidence="1 9"/>
<evidence type="ECO:0000256" key="9">
    <source>
        <dbReference type="RuleBase" id="RU361234"/>
    </source>
</evidence>
<dbReference type="GO" id="GO:0005739">
    <property type="term" value="C:mitochondrion"/>
    <property type="evidence" value="ECO:0007669"/>
    <property type="project" value="TreeGrafter"/>
</dbReference>
<evidence type="ECO:0000256" key="7">
    <source>
        <dbReference type="ARBA" id="ARBA00033323"/>
    </source>
</evidence>
<evidence type="ECO:0000313" key="10">
    <source>
        <dbReference type="EMBL" id="KAH3662478.1"/>
    </source>
</evidence>
<accession>A0A9P8T166</accession>
<gene>
    <name evidence="10" type="ORF">OGAPHI_005730</name>
</gene>
<dbReference type="GO" id="GO:0006437">
    <property type="term" value="P:tyrosyl-tRNA aminoacylation"/>
    <property type="evidence" value="ECO:0007669"/>
    <property type="project" value="InterPro"/>
</dbReference>
<sequence length="476" mass="53624">MSLVRFFSTSRPRNAFPSAIRNLLSQHSINVRPEEFEQDAQQPILEHLKKRRLIETIVNEPELSRLAAEKQLGLYCGADPTARSLHLGNLLPLMVLLHFNLRGHRVTPLVGGATGTVGDPSGRSTERQQMEQTERLDNVARIQAQFVQFFNHGKLYADSRASSQLEPGQVQVRNNYDWWKDMGFLEFLAKYGRHIRVNQMLARDSVKSRLESEQGIGYNEFTYQLLQAYDFYHLKHHHQVDIQVGGNDQYGNIVAGLDLIDRLTPGKKSSAFGITVPLLTTANGVKFGKSAGNAVFIDKNFTSSFNMYQFLYNTLDADVSNLLYKFSLLPTGLIARICEFHEQNKSLRLGQRILAVEMCDLIHGEGEGEANLLISDALYEDKDFDVDRVLDAFRRQKMLTVVSKDDLACAGALLQKSMANVSKKEIKRLISGGAVSAGREKLKVGKWEDPIDAQTVLADKLLLLRVGKQFHVYQVV</sequence>
<evidence type="ECO:0000256" key="2">
    <source>
        <dbReference type="ARBA" id="ARBA00022598"/>
    </source>
</evidence>
<dbReference type="Gene3D" id="3.40.50.620">
    <property type="entry name" value="HUPs"/>
    <property type="match status" value="1"/>
</dbReference>
<evidence type="ECO:0000256" key="6">
    <source>
        <dbReference type="ARBA" id="ARBA00023146"/>
    </source>
</evidence>
<dbReference type="GO" id="GO:0004831">
    <property type="term" value="F:tyrosine-tRNA ligase activity"/>
    <property type="evidence" value="ECO:0007669"/>
    <property type="project" value="UniProtKB-EC"/>
</dbReference>
<dbReference type="PANTHER" id="PTHR11766">
    <property type="entry name" value="TYROSYL-TRNA SYNTHETASE"/>
    <property type="match status" value="1"/>
</dbReference>
<dbReference type="GO" id="GO:0003723">
    <property type="term" value="F:RNA binding"/>
    <property type="evidence" value="ECO:0007669"/>
    <property type="project" value="InterPro"/>
</dbReference>
<evidence type="ECO:0000256" key="5">
    <source>
        <dbReference type="ARBA" id="ARBA00022917"/>
    </source>
</evidence>
<dbReference type="AlphaFoldDB" id="A0A9P8T166"/>